<evidence type="ECO:0000313" key="4">
    <source>
        <dbReference type="Proteomes" id="UP000700596"/>
    </source>
</evidence>
<keyword evidence="1" id="KW-1133">Transmembrane helix</keyword>
<keyword evidence="1" id="KW-0812">Transmembrane</keyword>
<keyword evidence="2" id="KW-0732">Signal</keyword>
<keyword evidence="4" id="KW-1185">Reference proteome</keyword>
<evidence type="ECO:0000256" key="1">
    <source>
        <dbReference type="SAM" id="Phobius"/>
    </source>
</evidence>
<protein>
    <recommendedName>
        <fullName evidence="5">Secreted protein</fullName>
    </recommendedName>
</protein>
<proteinExistence type="predicted"/>
<accession>A0A9P9E0C3</accession>
<keyword evidence="1" id="KW-0472">Membrane</keyword>
<evidence type="ECO:0000313" key="3">
    <source>
        <dbReference type="EMBL" id="KAH7128728.1"/>
    </source>
</evidence>
<dbReference type="EMBL" id="JAGMWT010000005">
    <property type="protein sequence ID" value="KAH7128728.1"/>
    <property type="molecule type" value="Genomic_DNA"/>
</dbReference>
<sequence length="193" mass="21682">MPIPAFLFLHWPATCFLIIILRSLWSSASCSSFKKSYVYGWLVGRSLGTMGTTTSMYLDSLFSFLFFCLTSNKAGQGVVKLMIGGSLYVYSLSLTGSSHFCCLFRPRLPPPPDPTRPGCSGAWWKRTNRALTNHRIIYRSICHFFDLNRDLDMDTTRNRLSPKKSLHYPPAIPSPSPLSLPGLDVHFGCHSHT</sequence>
<organism evidence="3 4">
    <name type="scientific">Dendryphion nanum</name>
    <dbReference type="NCBI Taxonomy" id="256645"/>
    <lineage>
        <taxon>Eukaryota</taxon>
        <taxon>Fungi</taxon>
        <taxon>Dikarya</taxon>
        <taxon>Ascomycota</taxon>
        <taxon>Pezizomycotina</taxon>
        <taxon>Dothideomycetes</taxon>
        <taxon>Pleosporomycetidae</taxon>
        <taxon>Pleosporales</taxon>
        <taxon>Torulaceae</taxon>
        <taxon>Dendryphion</taxon>
    </lineage>
</organism>
<feature type="chain" id="PRO_5040330848" description="Secreted protein" evidence="2">
    <location>
        <begin position="31"/>
        <end position="193"/>
    </location>
</feature>
<evidence type="ECO:0008006" key="5">
    <source>
        <dbReference type="Google" id="ProtNLM"/>
    </source>
</evidence>
<dbReference type="Proteomes" id="UP000700596">
    <property type="component" value="Unassembled WGS sequence"/>
</dbReference>
<gene>
    <name evidence="3" type="ORF">B0J11DRAFT_277517</name>
</gene>
<feature type="transmembrane region" description="Helical" evidence="1">
    <location>
        <begin position="54"/>
        <end position="72"/>
    </location>
</feature>
<name>A0A9P9E0C3_9PLEO</name>
<comment type="caution">
    <text evidence="3">The sequence shown here is derived from an EMBL/GenBank/DDBJ whole genome shotgun (WGS) entry which is preliminary data.</text>
</comment>
<dbReference type="AlphaFoldDB" id="A0A9P9E0C3"/>
<feature type="signal peptide" evidence="2">
    <location>
        <begin position="1"/>
        <end position="30"/>
    </location>
</feature>
<reference evidence="3" key="1">
    <citation type="journal article" date="2021" name="Nat. Commun.">
        <title>Genetic determinants of endophytism in the Arabidopsis root mycobiome.</title>
        <authorList>
            <person name="Mesny F."/>
            <person name="Miyauchi S."/>
            <person name="Thiergart T."/>
            <person name="Pickel B."/>
            <person name="Atanasova L."/>
            <person name="Karlsson M."/>
            <person name="Huettel B."/>
            <person name="Barry K.W."/>
            <person name="Haridas S."/>
            <person name="Chen C."/>
            <person name="Bauer D."/>
            <person name="Andreopoulos W."/>
            <person name="Pangilinan J."/>
            <person name="LaButti K."/>
            <person name="Riley R."/>
            <person name="Lipzen A."/>
            <person name="Clum A."/>
            <person name="Drula E."/>
            <person name="Henrissat B."/>
            <person name="Kohler A."/>
            <person name="Grigoriev I.V."/>
            <person name="Martin F.M."/>
            <person name="Hacquard S."/>
        </authorList>
    </citation>
    <scope>NUCLEOTIDE SEQUENCE</scope>
    <source>
        <strain evidence="3">MPI-CAGE-CH-0243</strain>
    </source>
</reference>
<evidence type="ECO:0000256" key="2">
    <source>
        <dbReference type="SAM" id="SignalP"/>
    </source>
</evidence>